<organism evidence="1">
    <name type="scientific">Cladocopium goreaui</name>
    <dbReference type="NCBI Taxonomy" id="2562237"/>
    <lineage>
        <taxon>Eukaryota</taxon>
        <taxon>Sar</taxon>
        <taxon>Alveolata</taxon>
        <taxon>Dinophyceae</taxon>
        <taxon>Suessiales</taxon>
        <taxon>Symbiodiniaceae</taxon>
        <taxon>Cladocopium</taxon>
    </lineage>
</organism>
<reference evidence="1" key="1">
    <citation type="submission" date="2022-10" db="EMBL/GenBank/DDBJ databases">
        <authorList>
            <person name="Chen Y."/>
            <person name="Dougan E. K."/>
            <person name="Chan C."/>
            <person name="Rhodes N."/>
            <person name="Thang M."/>
        </authorList>
    </citation>
    <scope>NUCLEOTIDE SEQUENCE</scope>
</reference>
<evidence type="ECO:0000313" key="3">
    <source>
        <dbReference type="Proteomes" id="UP001152797"/>
    </source>
</evidence>
<name>A0A9P1BVU7_9DINO</name>
<protein>
    <submittedName>
        <fullName evidence="1">Uncharacterized protein</fullName>
    </submittedName>
</protein>
<dbReference type="EMBL" id="CAMXCT030000557">
    <property type="protein sequence ID" value="CAL4767726.1"/>
    <property type="molecule type" value="Genomic_DNA"/>
</dbReference>
<keyword evidence="3" id="KW-1185">Reference proteome</keyword>
<evidence type="ECO:0000313" key="2">
    <source>
        <dbReference type="EMBL" id="CAL1133789.1"/>
    </source>
</evidence>
<accession>A0A9P1BVU7</accession>
<sequence length="746" mass="84147">MKEKTVYKRRSRTMYDRMFAMPVELLHKQVSQYWWGRKGCKTGMPESLEMFMIHTVQPCIDCEPGHALKESYLNRLIEFMASEEGTSRADLDMVRQICTGKIRRHPALHGVMTACALRLQGIEKGSEAERNLLLEAGAELASLGANAKSLEFFGLRWLEHNEFKGILCKLRGWGLPVIMSPDSQQLEANDHCVSVMFPRPADAPQRRLVCAFDRTYLESSIQLLSTDQGSYMSGGVHRPQGFMENDESLILLRKWPNNGEEPAAVPSIKFNTKDIFRASEMESFVVWDSTRGSRLLFELAAFPCLAGASKDNRFESVIEKPRNLRGKWETLARCGEVFENCESIKFIICDGHGSHLWLRELLLGQTISLQKDLLSELPFWKQLQQEDLPMTCIPFPWRIVRVKGESIHYIPGPAHIQKNFCEQMRNVIRTICFGNLASDCSAALETGLWPIAFIGYDGMSDKQAALLLDPLNFVSDLEAKEFSIPWCLRGAFMMSLIEGLLHRNENRKWRLEVTMTGLALLNLGILMASNRAKAAGVPLRSMWLDARSHRNLKDLAGSIIMALFAGGNTVRWECLTERCLEKRFGRIRTSFPNSIMAASDYWRASATCMRRERRKAENDFPAQKDPEEELSTNDFCATAQRAWQAALKLCSFSSGITPEQLQADFNHSNSGAMCEAEIEADPCPEDAGDTPEEKADVAEVLDRIRGSQAFKEQLDDGDGSNEAITAEPEEISCIMAEDTARLKAHK</sequence>
<evidence type="ECO:0000313" key="1">
    <source>
        <dbReference type="EMBL" id="CAI3980414.1"/>
    </source>
</evidence>
<gene>
    <name evidence="1" type="ORF">C1SCF055_LOCUS8287</name>
</gene>
<dbReference type="AlphaFoldDB" id="A0A9P1BVU7"/>
<proteinExistence type="predicted"/>
<reference evidence="2" key="2">
    <citation type="submission" date="2024-04" db="EMBL/GenBank/DDBJ databases">
        <authorList>
            <person name="Chen Y."/>
            <person name="Shah S."/>
            <person name="Dougan E. K."/>
            <person name="Thang M."/>
            <person name="Chan C."/>
        </authorList>
    </citation>
    <scope>NUCLEOTIDE SEQUENCE [LARGE SCALE GENOMIC DNA]</scope>
</reference>
<comment type="caution">
    <text evidence="1">The sequence shown here is derived from an EMBL/GenBank/DDBJ whole genome shotgun (WGS) entry which is preliminary data.</text>
</comment>
<dbReference type="EMBL" id="CAMXCT020000557">
    <property type="protein sequence ID" value="CAL1133789.1"/>
    <property type="molecule type" value="Genomic_DNA"/>
</dbReference>
<dbReference type="Proteomes" id="UP001152797">
    <property type="component" value="Unassembled WGS sequence"/>
</dbReference>
<dbReference type="EMBL" id="CAMXCT010000557">
    <property type="protein sequence ID" value="CAI3980414.1"/>
    <property type="molecule type" value="Genomic_DNA"/>
</dbReference>